<evidence type="ECO:0000313" key="2">
    <source>
        <dbReference type="Proteomes" id="UP001410394"/>
    </source>
</evidence>
<organism evidence="1 2">
    <name type="scientific">Uliginosibacterium sediminicola</name>
    <dbReference type="NCBI Taxonomy" id="2024550"/>
    <lineage>
        <taxon>Bacteria</taxon>
        <taxon>Pseudomonadati</taxon>
        <taxon>Pseudomonadota</taxon>
        <taxon>Betaproteobacteria</taxon>
        <taxon>Rhodocyclales</taxon>
        <taxon>Zoogloeaceae</taxon>
        <taxon>Uliginosibacterium</taxon>
    </lineage>
</organism>
<dbReference type="RefSeq" id="WP_345921249.1">
    <property type="nucleotide sequence ID" value="NZ_JBDIVE010000014.1"/>
</dbReference>
<dbReference type="EMBL" id="JBDIVE010000014">
    <property type="protein sequence ID" value="MEN3070470.1"/>
    <property type="molecule type" value="Genomic_DNA"/>
</dbReference>
<evidence type="ECO:0000313" key="1">
    <source>
        <dbReference type="EMBL" id="MEN3070470.1"/>
    </source>
</evidence>
<keyword evidence="2" id="KW-1185">Reference proteome</keyword>
<accession>A0ABU9Z3E6</accession>
<sequence>MAVLLQVAVLALVLVLRPVVQPLQARLLRPVSLAASLQQPACRLALQRLLPALLLLLLLVQPLRLLRAATTTPPRATAAAITKLLRFGTKARACAGFFMFKSGLTPPAATYDA</sequence>
<dbReference type="Proteomes" id="UP001410394">
    <property type="component" value="Unassembled WGS sequence"/>
</dbReference>
<evidence type="ECO:0008006" key="3">
    <source>
        <dbReference type="Google" id="ProtNLM"/>
    </source>
</evidence>
<comment type="caution">
    <text evidence="1">The sequence shown here is derived from an EMBL/GenBank/DDBJ whole genome shotgun (WGS) entry which is preliminary data.</text>
</comment>
<gene>
    <name evidence="1" type="ORF">ABDB84_18445</name>
</gene>
<proteinExistence type="predicted"/>
<reference evidence="1 2" key="1">
    <citation type="journal article" date="2018" name="Int. J. Syst. Evol. Microbiol.">
        <title>Uliginosibacterium sediminicola sp. nov., isolated from freshwater sediment.</title>
        <authorList>
            <person name="Hwang W.M."/>
            <person name="Kim S.M."/>
            <person name="Kang K."/>
            <person name="Ahn T.Y."/>
        </authorList>
    </citation>
    <scope>NUCLEOTIDE SEQUENCE [LARGE SCALE GENOMIC DNA]</scope>
    <source>
        <strain evidence="1 2">M1-21</strain>
    </source>
</reference>
<name>A0ABU9Z3E6_9RHOO</name>
<protein>
    <recommendedName>
        <fullName evidence="3">Secreted protein</fullName>
    </recommendedName>
</protein>